<dbReference type="OrthoDB" id="567237at2759"/>
<dbReference type="InterPro" id="IPR036338">
    <property type="entry name" value="Aha1"/>
</dbReference>
<accession>A0A200R9D7</accession>
<keyword evidence="4" id="KW-1185">Reference proteome</keyword>
<comment type="caution">
    <text evidence="3">The sequence shown here is derived from an EMBL/GenBank/DDBJ whole genome shotgun (WGS) entry which is preliminary data.</text>
</comment>
<organism evidence="3 4">
    <name type="scientific">Macleaya cordata</name>
    <name type="common">Five-seeded plume-poppy</name>
    <name type="synonym">Bocconia cordata</name>
    <dbReference type="NCBI Taxonomy" id="56857"/>
    <lineage>
        <taxon>Eukaryota</taxon>
        <taxon>Viridiplantae</taxon>
        <taxon>Streptophyta</taxon>
        <taxon>Embryophyta</taxon>
        <taxon>Tracheophyta</taxon>
        <taxon>Spermatophyta</taxon>
        <taxon>Magnoliopsida</taxon>
        <taxon>Ranunculales</taxon>
        <taxon>Papaveraceae</taxon>
        <taxon>Papaveroideae</taxon>
        <taxon>Macleaya</taxon>
    </lineage>
</organism>
<dbReference type="STRING" id="56857.A0A200R9D7"/>
<dbReference type="PANTHER" id="PTHR13009:SF22">
    <property type="entry name" value="LD43819P"/>
    <property type="match status" value="1"/>
</dbReference>
<dbReference type="InParanoid" id="A0A200R9D7"/>
<dbReference type="Proteomes" id="UP000195402">
    <property type="component" value="Unassembled WGS sequence"/>
</dbReference>
<dbReference type="InterPro" id="IPR015310">
    <property type="entry name" value="AHSA1-like_N"/>
</dbReference>
<comment type="similarity">
    <text evidence="1">Belongs to the AHA1 family.</text>
</comment>
<dbReference type="EMBL" id="MVGT01000213">
    <property type="protein sequence ID" value="OVA19339.1"/>
    <property type="molecule type" value="Genomic_DNA"/>
</dbReference>
<evidence type="ECO:0000313" key="4">
    <source>
        <dbReference type="Proteomes" id="UP000195402"/>
    </source>
</evidence>
<dbReference type="GO" id="GO:0006457">
    <property type="term" value="P:protein folding"/>
    <property type="evidence" value="ECO:0007669"/>
    <property type="project" value="TreeGrafter"/>
</dbReference>
<dbReference type="AlphaFoldDB" id="A0A200R9D7"/>
<dbReference type="SMART" id="SM01000">
    <property type="entry name" value="Aha1_N"/>
    <property type="match status" value="1"/>
</dbReference>
<dbReference type="FunCoup" id="A0A200R9D7">
    <property type="interactions" value="168"/>
</dbReference>
<dbReference type="GO" id="GO:0001671">
    <property type="term" value="F:ATPase activator activity"/>
    <property type="evidence" value="ECO:0007669"/>
    <property type="project" value="InterPro"/>
</dbReference>
<proteinExistence type="inferred from homology"/>
<sequence length="205" mass="23234">MEGGGITENNKQSSSSSSGASYTYWVREVTQDAAPLPAPRKLSAQDISSTLPHSTSLGSVWNRAGTWEEKNLNSWASGRIKELLGSLGSLEFSNGKAEIAEVSKCIGDAFLVTVRNKKRVGYTYELTLKFKGEWLIKEEKKKIKGHIDLPEFSFGEVDDLQVEVRISEEKDLEQQDKVRVRQDLRLFLQPIREKLLQFEQELKER</sequence>
<protein>
    <submittedName>
        <fullName evidence="3">Activator of Hsp90 ATPase</fullName>
    </submittedName>
</protein>
<dbReference type="GO" id="GO:0005829">
    <property type="term" value="C:cytosol"/>
    <property type="evidence" value="ECO:0007669"/>
    <property type="project" value="TreeGrafter"/>
</dbReference>
<dbReference type="Gene3D" id="3.15.10.20">
    <property type="entry name" value="Activator of Hsp90 ATPase Aha1, N-terminal domain"/>
    <property type="match status" value="1"/>
</dbReference>
<gene>
    <name evidence="3" type="ORF">BVC80_521g152</name>
</gene>
<dbReference type="OMA" id="KSLTKWA"/>
<evidence type="ECO:0000256" key="1">
    <source>
        <dbReference type="ARBA" id="ARBA00006817"/>
    </source>
</evidence>
<dbReference type="SUPFAM" id="SSF103111">
    <property type="entry name" value="Activator of Hsp90 ATPase, Aha1"/>
    <property type="match status" value="1"/>
</dbReference>
<dbReference type="GO" id="GO:0051087">
    <property type="term" value="F:protein-folding chaperone binding"/>
    <property type="evidence" value="ECO:0007669"/>
    <property type="project" value="InterPro"/>
</dbReference>
<feature type="domain" description="Activator of Hsp90 ATPase AHSA1-like N-terminal" evidence="2">
    <location>
        <begin position="69"/>
        <end position="205"/>
    </location>
</feature>
<evidence type="ECO:0000313" key="3">
    <source>
        <dbReference type="EMBL" id="OVA19339.1"/>
    </source>
</evidence>
<dbReference type="PANTHER" id="PTHR13009">
    <property type="entry name" value="HEAT SHOCK PROTEIN 90 HSP90 CO-CHAPERONE AHA-1"/>
    <property type="match status" value="1"/>
</dbReference>
<dbReference type="Pfam" id="PF09229">
    <property type="entry name" value="Aha1_N"/>
    <property type="match status" value="1"/>
</dbReference>
<name>A0A200R9D7_MACCD</name>
<reference evidence="3 4" key="1">
    <citation type="journal article" date="2017" name="Mol. Plant">
        <title>The Genome of Medicinal Plant Macleaya cordata Provides New Insights into Benzylisoquinoline Alkaloids Metabolism.</title>
        <authorList>
            <person name="Liu X."/>
            <person name="Liu Y."/>
            <person name="Huang P."/>
            <person name="Ma Y."/>
            <person name="Qing Z."/>
            <person name="Tang Q."/>
            <person name="Cao H."/>
            <person name="Cheng P."/>
            <person name="Zheng Y."/>
            <person name="Yuan Z."/>
            <person name="Zhou Y."/>
            <person name="Liu J."/>
            <person name="Tang Z."/>
            <person name="Zhuo Y."/>
            <person name="Zhang Y."/>
            <person name="Yu L."/>
            <person name="Huang J."/>
            <person name="Yang P."/>
            <person name="Peng Q."/>
            <person name="Zhang J."/>
            <person name="Jiang W."/>
            <person name="Zhang Z."/>
            <person name="Lin K."/>
            <person name="Ro D.K."/>
            <person name="Chen X."/>
            <person name="Xiong X."/>
            <person name="Shang Y."/>
            <person name="Huang S."/>
            <person name="Zeng J."/>
        </authorList>
    </citation>
    <scope>NUCLEOTIDE SEQUENCE [LARGE SCALE GENOMIC DNA]</scope>
    <source>
        <strain evidence="4">cv. BLH2017</strain>
        <tissue evidence="3">Root</tissue>
    </source>
</reference>
<evidence type="ECO:0000259" key="2">
    <source>
        <dbReference type="SMART" id="SM01000"/>
    </source>
</evidence>